<feature type="transmembrane region" description="Helical" evidence="1">
    <location>
        <begin position="345"/>
        <end position="364"/>
    </location>
</feature>
<feature type="transmembrane region" description="Helical" evidence="1">
    <location>
        <begin position="105"/>
        <end position="123"/>
    </location>
</feature>
<reference evidence="3 6" key="3">
    <citation type="journal article" date="2014" name="PLoS Genet.">
        <title>Phylogenetically driven sequencing of extremely halophilic archaea reveals strategies for static and dynamic osmo-response.</title>
        <authorList>
            <person name="Becker E.A."/>
            <person name="Seitzer P.M."/>
            <person name="Tritt A."/>
            <person name="Larsen D."/>
            <person name="Krusor M."/>
            <person name="Yao A.I."/>
            <person name="Wu D."/>
            <person name="Madern D."/>
            <person name="Eisen J.A."/>
            <person name="Darling A.E."/>
            <person name="Facciotti M.T."/>
        </authorList>
    </citation>
    <scope>NUCLEOTIDE SEQUENCE [LARGE SCALE GENOMIC DNA]</scope>
    <source>
        <strain evidence="3">ATCC 33500</strain>
        <strain evidence="6">ATCC 33500 / DSM 1411 / JCM 8866 / NBRC 14739 / NCIMB 2177 / R-4</strain>
    </source>
</reference>
<accession>I3RAJ5</accession>
<dbReference type="PATRIC" id="fig|523841.21.peg.3787"/>
<feature type="transmembrane region" description="Helical" evidence="1">
    <location>
        <begin position="376"/>
        <end position="397"/>
    </location>
</feature>
<geneLocation type="plasmid" evidence="2 5">
    <name>pHM500</name>
</geneLocation>
<reference evidence="2" key="4">
    <citation type="submission" date="2014-05" db="EMBL/GenBank/DDBJ databases">
        <authorList>
            <person name="Wang L."/>
            <person name="Yang H."/>
            <person name="Xiang H."/>
        </authorList>
    </citation>
    <scope>NUCLEOTIDE SEQUENCE</scope>
    <source>
        <strain evidence="2">CGMCC 1.2087</strain>
        <plasmid evidence="2">pHM500</plasmid>
    </source>
</reference>
<feature type="transmembrane region" description="Helical" evidence="1">
    <location>
        <begin position="507"/>
        <end position="525"/>
    </location>
</feature>
<organism evidence="2 5">
    <name type="scientific">Haloferax mediterranei (strain ATCC 33500 / DSM 1411 / JCM 8866 / NBRC 14739 / NCIMB 2177 / R-4)</name>
    <name type="common">Halobacterium mediterranei</name>
    <dbReference type="NCBI Taxonomy" id="523841"/>
    <lineage>
        <taxon>Archaea</taxon>
        <taxon>Methanobacteriati</taxon>
        <taxon>Methanobacteriota</taxon>
        <taxon>Stenosarchaea group</taxon>
        <taxon>Halobacteria</taxon>
        <taxon>Halobacteriales</taxon>
        <taxon>Haloferacaceae</taxon>
        <taxon>Haloferax</taxon>
    </lineage>
</organism>
<feature type="transmembrane region" description="Helical" evidence="1">
    <location>
        <begin position="254"/>
        <end position="276"/>
    </location>
</feature>
<evidence type="ECO:0000313" key="3">
    <source>
        <dbReference type="EMBL" id="ELZ97414.1"/>
    </source>
</evidence>
<reference evidence="4 7" key="5">
    <citation type="submission" date="2019-04" db="EMBL/GenBank/DDBJ databases">
        <title>Methylomes of two halophilic Archaea, Haloarcula marismortui and Haloferax mediterranei.</title>
        <authorList>
            <person name="DasSarma S."/>
            <person name="DasSarma P."/>
            <person name="DasSarma S."/>
            <person name="Fomenkov A."/>
            <person name="Vincze T."/>
            <person name="Anton B.P."/>
            <person name="Roberts R.J."/>
        </authorList>
    </citation>
    <scope>NUCLEOTIDE SEQUENCE [LARGE SCALE GENOMIC DNA]</scope>
    <source>
        <strain evidence="4">ATCC 33500</strain>
        <strain evidence="7">ATCC 33500 / DSM 1411 / JCM 8866 / NBRC 14739 / NCIMB 2177 / R-4</strain>
        <plasmid evidence="4 7">pHME505</plasmid>
    </source>
</reference>
<protein>
    <submittedName>
        <fullName evidence="2">Uncharacterized protein</fullName>
    </submittedName>
</protein>
<feature type="transmembrane region" description="Helical" evidence="1">
    <location>
        <begin position="129"/>
        <end position="149"/>
    </location>
</feature>
<reference evidence="2 5" key="2">
    <citation type="journal article" date="2012" name="J. Bacteriol.">
        <title>Complete genome sequence of the metabolically versatile halophilic archaeon Haloferax mediterranei, a poly(3-hydroxybutyrate-co-3-hydroxyvalerate) producer.</title>
        <authorList>
            <person name="Han J."/>
            <person name="Zhang F."/>
            <person name="Hou J."/>
            <person name="Liu X."/>
            <person name="Li M."/>
            <person name="Liu H."/>
            <person name="Cai L."/>
            <person name="Zhang B."/>
            <person name="Chen Y."/>
            <person name="Zhou J."/>
            <person name="Hu S."/>
            <person name="Xiang H."/>
        </authorList>
    </citation>
    <scope>NUCLEOTIDE SEQUENCE [LARGE SCALE GENOMIC DNA]</scope>
    <source>
        <strain evidence="5">ATCC 33500 / DSM 1411 / JCM 8866 / NBRC 14739 / NCIMB 2177 / R-4</strain>
        <strain evidence="2">CGMCC 1.2087</strain>
        <plasmid evidence="5">pHM500</plasmid>
    </source>
</reference>
<geneLocation type="plasmid" evidence="4 7">
    <name>pHME505</name>
</geneLocation>
<feature type="transmembrane region" description="Helical" evidence="1">
    <location>
        <begin position="80"/>
        <end position="98"/>
    </location>
</feature>
<keyword evidence="6" id="KW-1185">Reference proteome</keyword>
<evidence type="ECO:0000313" key="4">
    <source>
        <dbReference type="EMBL" id="QCQ77041.1"/>
    </source>
</evidence>
<gene>
    <name evidence="2" type="ordered locus">HFX_6130</name>
    <name evidence="3" type="ORF">C439_18868</name>
    <name evidence="4" type="ORF">E6P09_17190</name>
</gene>
<evidence type="ECO:0000313" key="7">
    <source>
        <dbReference type="Proteomes" id="UP000299011"/>
    </source>
</evidence>
<feature type="transmembrane region" description="Helical" evidence="1">
    <location>
        <begin position="209"/>
        <end position="229"/>
    </location>
</feature>
<keyword evidence="1" id="KW-0812">Transmembrane</keyword>
<feature type="transmembrane region" description="Helical" evidence="1">
    <location>
        <begin position="41"/>
        <end position="60"/>
    </location>
</feature>
<dbReference type="KEGG" id="hme:HFX_6130"/>
<dbReference type="RefSeq" id="WP_004060992.1">
    <property type="nucleotide sequence ID" value="NC_017944.1"/>
</dbReference>
<sequence length="664" mass="72008">MNLISSIRERLQQTELDVLAAVVGLVLALGLFPIRFFSSQIFIVTLPPILGAGCILYLAASRGTETTDGLPTLTPSVTRLLSVGIFFGLAAMVTLAVLQGERSVLFMDIGGVVGVLLLGQILLSPDEELRSGVFLTQVVIYSFVVRFAALYTTTGYVGIDVWSHTTFVEMILQADSLSAINDNKYYASPLFHLLASSSTHLLSLSLRNALYLSLGIVMPLVSLFVYGTARLLVPLRWALAAAALYAMGDQVVRWGIHLIPTSMGLLFFLACMYSLVRVMHASDRWRDFGLLVLFSTTVILTHQVSSFIMLVLLCFGFVAQVLLQLDFFTEEPDPLSLTGGGSTPVNLAGLVGFNIGLIVFTWSLTPYKGDTFLETVLSYFYVNLFNAGFLSGVSGSGGSTGASGTAQSTGPTFLSQVSTYVTEAGFLLLIFAGVIGCLTVLRRSRATQTTYCFVGSIIAMMFVVLGLPLFGIENFVPGRWIGFLYALLAIIGVVGFRHLADRTSLKVIGVVLLLFVLLYPNVMIMSNDGAMDSPVFPNQHERLSYTDPELAAVETFGAARPTRKGAKLYTDLPYGTVWERTEAYPAEALPMKRGRPISQGIMVYRTYQSEHASYFMNNATGTVQNYNPPKTAVCPPTTNYVYSNGHVTICTLPGAEPTPVLSGT</sequence>
<keyword evidence="1" id="KW-0472">Membrane</keyword>
<keyword evidence="2" id="KW-0614">Plasmid</keyword>
<evidence type="ECO:0000313" key="5">
    <source>
        <dbReference type="Proteomes" id="UP000006469"/>
    </source>
</evidence>
<feature type="transmembrane region" description="Helical" evidence="1">
    <location>
        <begin position="417"/>
        <end position="441"/>
    </location>
</feature>
<name>I3RAJ5_HALMT</name>
<dbReference type="EMBL" id="AOLO01000015">
    <property type="protein sequence ID" value="ELZ97414.1"/>
    <property type="molecule type" value="Genomic_DNA"/>
</dbReference>
<dbReference type="Proteomes" id="UP000299011">
    <property type="component" value="Plasmid pHME505"/>
</dbReference>
<dbReference type="Proteomes" id="UP000011603">
    <property type="component" value="Unassembled WGS sequence"/>
</dbReference>
<feature type="transmembrane region" description="Helical" evidence="1">
    <location>
        <begin position="478"/>
        <end position="500"/>
    </location>
</feature>
<evidence type="ECO:0000313" key="6">
    <source>
        <dbReference type="Proteomes" id="UP000011603"/>
    </source>
</evidence>
<dbReference type="Proteomes" id="UP000006469">
    <property type="component" value="Plasmid pHM500"/>
</dbReference>
<dbReference type="EMBL" id="CP001871">
    <property type="protein sequence ID" value="AFK21255.1"/>
    <property type="molecule type" value="Genomic_DNA"/>
</dbReference>
<feature type="transmembrane region" description="Helical" evidence="1">
    <location>
        <begin position="288"/>
        <end position="318"/>
    </location>
</feature>
<dbReference type="AlphaFoldDB" id="I3RAJ5"/>
<dbReference type="HOGENOM" id="CLU_414831_0_0_2"/>
<feature type="transmembrane region" description="Helical" evidence="1">
    <location>
        <begin position="453"/>
        <end position="472"/>
    </location>
</feature>
<proteinExistence type="predicted"/>
<evidence type="ECO:0000313" key="2">
    <source>
        <dbReference type="EMBL" id="AFK21255.1"/>
    </source>
</evidence>
<feature type="transmembrane region" description="Helical" evidence="1">
    <location>
        <begin position="16"/>
        <end position="34"/>
    </location>
</feature>
<dbReference type="EMBL" id="CP039140">
    <property type="protein sequence ID" value="QCQ77041.1"/>
    <property type="molecule type" value="Genomic_DNA"/>
</dbReference>
<keyword evidence="1" id="KW-1133">Transmembrane helix</keyword>
<reference evidence="2" key="1">
    <citation type="journal article" date="2012" name="Appl. Environ. Microbiol.">
        <title>Identification of the haloarchaeal phasin (PhaP) that functions in polyhydroxyalkanoate accumulation and granule formation in Haloferax mediterranei.</title>
        <authorList>
            <person name="Cai S."/>
            <person name="Cai L."/>
            <person name="Liu H."/>
            <person name="Liu X."/>
            <person name="Han J."/>
            <person name="Zhou J."/>
            <person name="Xiang H."/>
        </authorList>
    </citation>
    <scope>NUCLEOTIDE SEQUENCE</scope>
    <source>
        <strain evidence="2">CGMCC 1.2087</strain>
    </source>
</reference>
<evidence type="ECO:0000256" key="1">
    <source>
        <dbReference type="SAM" id="Phobius"/>
    </source>
</evidence>
<dbReference type="OrthoDB" id="110868at2157"/>
<dbReference type="GeneID" id="40158189"/>